<reference evidence="1 2" key="1">
    <citation type="journal article" date="2013" name="PLoS ONE">
        <title>Assembly-driven community genomics of a hypersaline microbial ecosystem.</title>
        <authorList>
            <person name="Podell S."/>
            <person name="Ugalde J.A."/>
            <person name="Narasingarao P."/>
            <person name="Banfield J.F."/>
            <person name="Heidelberg K.B."/>
            <person name="Allen E.E."/>
        </authorList>
    </citation>
    <scope>NUCLEOTIDE SEQUENCE [LARGE SCALE GENOMIC DNA]</scope>
    <source>
        <strain evidence="2">J07HQW1</strain>
    </source>
</reference>
<dbReference type="Pfam" id="PF24444">
    <property type="entry name" value="DUF7563"/>
    <property type="match status" value="1"/>
</dbReference>
<accession>U1MRE2</accession>
<proteinExistence type="predicted"/>
<protein>
    <recommendedName>
        <fullName evidence="3">Small CPxCG-related zinc finger protein</fullName>
    </recommendedName>
</protein>
<dbReference type="EMBL" id="KE356560">
    <property type="protein sequence ID" value="ERG92669.1"/>
    <property type="molecule type" value="Genomic_DNA"/>
</dbReference>
<name>U1MRE2_9EURY</name>
<dbReference type="InterPro" id="IPR055985">
    <property type="entry name" value="DUF7563"/>
</dbReference>
<evidence type="ECO:0000313" key="1">
    <source>
        <dbReference type="EMBL" id="ERG92669.1"/>
    </source>
</evidence>
<dbReference type="AlphaFoldDB" id="U1MRE2"/>
<evidence type="ECO:0008006" key="3">
    <source>
        <dbReference type="Google" id="ProtNLM"/>
    </source>
</evidence>
<sequence length="53" mass="5946">MPKCQNCGSFVSRDYVRVFAPEGLTDVRVCPQCEDVIREGAEVREARAKRVSS</sequence>
<organism evidence="1 2">
    <name type="scientific">Haloquadratum walsbyi J07HQW1</name>
    <dbReference type="NCBI Taxonomy" id="1238424"/>
    <lineage>
        <taxon>Archaea</taxon>
        <taxon>Methanobacteriati</taxon>
        <taxon>Methanobacteriota</taxon>
        <taxon>Stenosarchaea group</taxon>
        <taxon>Halobacteria</taxon>
        <taxon>Halobacteriales</taxon>
        <taxon>Haloferacaceae</taxon>
        <taxon>Haloquadratum</taxon>
    </lineage>
</organism>
<evidence type="ECO:0000313" key="2">
    <source>
        <dbReference type="Proteomes" id="UP000030649"/>
    </source>
</evidence>
<dbReference type="Proteomes" id="UP000030649">
    <property type="component" value="Unassembled WGS sequence"/>
</dbReference>
<gene>
    <name evidence="1" type="ORF">J07HQW1_02714</name>
</gene>
<dbReference type="HOGENOM" id="CLU_210071_1_0_2"/>